<dbReference type="EMBL" id="CP025611">
    <property type="protein sequence ID" value="AUN30077.1"/>
    <property type="molecule type" value="Genomic_DNA"/>
</dbReference>
<dbReference type="SUPFAM" id="SSF53850">
    <property type="entry name" value="Periplasmic binding protein-like II"/>
    <property type="match status" value="1"/>
</dbReference>
<evidence type="ECO:0000313" key="4">
    <source>
        <dbReference type="EMBL" id="AUN30077.1"/>
    </source>
</evidence>
<comment type="subcellular location">
    <subcellularLocation>
        <location evidence="1">Periplasm</location>
    </subcellularLocation>
</comment>
<feature type="domain" description="Solute-binding protein family 5" evidence="3">
    <location>
        <begin position="119"/>
        <end position="470"/>
    </location>
</feature>
<dbReference type="GO" id="GO:1904680">
    <property type="term" value="F:peptide transmembrane transporter activity"/>
    <property type="evidence" value="ECO:0007669"/>
    <property type="project" value="TreeGrafter"/>
</dbReference>
<accession>A0A2K9NAG6</accession>
<proteinExistence type="inferred from homology"/>
<dbReference type="Pfam" id="PF00496">
    <property type="entry name" value="SBP_bac_5"/>
    <property type="match status" value="1"/>
</dbReference>
<dbReference type="PANTHER" id="PTHR30290">
    <property type="entry name" value="PERIPLASMIC BINDING COMPONENT OF ABC TRANSPORTER"/>
    <property type="match status" value="1"/>
</dbReference>
<comment type="similarity">
    <text evidence="2">Belongs to the bacterial solute-binding protein 5 family.</text>
</comment>
<evidence type="ECO:0000313" key="5">
    <source>
        <dbReference type="Proteomes" id="UP000234752"/>
    </source>
</evidence>
<dbReference type="AlphaFoldDB" id="A0A2K9NAG6"/>
<protein>
    <recommendedName>
        <fullName evidence="3">Solute-binding protein family 5 domain-containing protein</fullName>
    </recommendedName>
</protein>
<keyword evidence="5" id="KW-1185">Reference proteome</keyword>
<reference evidence="4 5" key="1">
    <citation type="submission" date="2017-12" db="EMBL/GenBank/DDBJ databases">
        <title>Genomes of bacteria within cyanobacterial aggregates.</title>
        <authorList>
            <person name="Cai H."/>
        </authorList>
    </citation>
    <scope>NUCLEOTIDE SEQUENCE [LARGE SCALE GENOMIC DNA]</scope>
    <source>
        <strain evidence="4 5">TH16</strain>
    </source>
</reference>
<name>A0A2K9NAG6_9PROT</name>
<dbReference type="InterPro" id="IPR000914">
    <property type="entry name" value="SBP_5_dom"/>
</dbReference>
<dbReference type="GO" id="GO:0015833">
    <property type="term" value="P:peptide transport"/>
    <property type="evidence" value="ECO:0007669"/>
    <property type="project" value="TreeGrafter"/>
</dbReference>
<gene>
    <name evidence="4" type="ORF">C0V82_07410</name>
</gene>
<dbReference type="KEGG" id="ncb:C0V82_07410"/>
<dbReference type="Gene3D" id="3.40.190.10">
    <property type="entry name" value="Periplasmic binding protein-like II"/>
    <property type="match status" value="1"/>
</dbReference>
<dbReference type="InterPro" id="IPR039424">
    <property type="entry name" value="SBP_5"/>
</dbReference>
<dbReference type="Gene3D" id="3.10.105.10">
    <property type="entry name" value="Dipeptide-binding Protein, Domain 3"/>
    <property type="match status" value="1"/>
</dbReference>
<organism evidence="4 5">
    <name type="scientific">Niveispirillum cyanobacteriorum</name>
    <dbReference type="NCBI Taxonomy" id="1612173"/>
    <lineage>
        <taxon>Bacteria</taxon>
        <taxon>Pseudomonadati</taxon>
        <taxon>Pseudomonadota</taxon>
        <taxon>Alphaproteobacteria</taxon>
        <taxon>Rhodospirillales</taxon>
        <taxon>Azospirillaceae</taxon>
        <taxon>Niveispirillum</taxon>
    </lineage>
</organism>
<evidence type="ECO:0000259" key="3">
    <source>
        <dbReference type="Pfam" id="PF00496"/>
    </source>
</evidence>
<sequence>MRAGGLLHHLGQGLVALLFLLTLAQGAGAQGAGVPDARNQRLLEEKRVVMAADNIYPRTHFAQIITQPQATLFRLTQGVVGRMHGELIACSLCTQLPNALDGSLVTYTDEAGRLVTRAVFDLLPNLRWGDGAPLELGDLEFGLTVAKRYPPLILDPTGITSRIRSMRMVGERRLEVVYDGVLCKEQLFVPPPLPRRLEEPLYSADPATYFQRTLYFTKRTHPGLYLGPYVIEAETAPSVIKLRRNPYYAGPAPYFEHIDMLFGDPAAAEQGLLDGTIDILLPKSVREDALIRFTKERRDSFKVIWSPSSTLTWLTPNFDHPALGDRQVREALYLALDREAMVRDLTLGTSLVAPGYLHPGLPAYTAGFPRYGHDPVRAAYLLDMAGWRRDKAGQRRNAAGQLLEMTVSYRAGDRSVGQALAAAWRAAGFAITLKEETDIIGTFRARKFDMVLSSITYVANSPSMPLYFLSNSIPSAENGMQGLNFAGNRTPGLDRAIERIDRAGCTREDLREAWLGFQKELMTELPRMPMWFNSVGTVFTNRLEGVGNPPFGDPVLTVQRWRPKRAAAPARP</sequence>
<evidence type="ECO:0000256" key="2">
    <source>
        <dbReference type="ARBA" id="ARBA00005695"/>
    </source>
</evidence>
<evidence type="ECO:0000256" key="1">
    <source>
        <dbReference type="ARBA" id="ARBA00004418"/>
    </source>
</evidence>
<dbReference type="Proteomes" id="UP000234752">
    <property type="component" value="Chromosome eg_1"/>
</dbReference>
<dbReference type="Gene3D" id="3.90.76.10">
    <property type="entry name" value="Dipeptide-binding Protein, Domain 1"/>
    <property type="match status" value="1"/>
</dbReference>